<proteinExistence type="predicted"/>
<gene>
    <name evidence="1" type="ORF">SAMN05660862_3742</name>
</gene>
<reference evidence="1 2" key="1">
    <citation type="submission" date="2017-04" db="EMBL/GenBank/DDBJ databases">
        <authorList>
            <person name="Afonso C.L."/>
            <person name="Miller P.J."/>
            <person name="Scott M.A."/>
            <person name="Spackman E."/>
            <person name="Goraichik I."/>
            <person name="Dimitrov K.M."/>
            <person name="Suarez D.L."/>
            <person name="Swayne D.E."/>
        </authorList>
    </citation>
    <scope>NUCLEOTIDE SEQUENCE [LARGE SCALE GENOMIC DNA]</scope>
    <source>
        <strain evidence="1 2">DSM 22418</strain>
    </source>
</reference>
<dbReference type="AlphaFoldDB" id="A0A1X7L9N4"/>
<protein>
    <submittedName>
        <fullName evidence="1">Uncharacterized protein</fullName>
    </submittedName>
</protein>
<dbReference type="Gene3D" id="3.40.50.20">
    <property type="match status" value="1"/>
</dbReference>
<keyword evidence="2" id="KW-1185">Reference proteome</keyword>
<evidence type="ECO:0000313" key="1">
    <source>
        <dbReference type="EMBL" id="SMG50113.1"/>
    </source>
</evidence>
<dbReference type="EMBL" id="FXAU01000008">
    <property type="protein sequence ID" value="SMG50113.1"/>
    <property type="molecule type" value="Genomic_DNA"/>
</dbReference>
<sequence>MKSLQGFLIGQSICGTEKYFNMKRILITHGTVPLAQRLGKLLEGQVEVIFASSEPFPEVLKKLNYRKLPPLANPTFVHELLKLGLDESIDYVLPLGKEELPIVQQARVLFEEYGQQLLIPVSLADTFLVEKPEKELAVRILHAGVDIGTGETVAEESFSGAGIVSDSGEEVVLCVV</sequence>
<dbReference type="STRING" id="561061.SAMN05660862_3742"/>
<name>A0A1X7L9N4_9SPHI</name>
<organism evidence="1 2">
    <name type="scientific">Sphingobacterium psychroaquaticum</name>
    <dbReference type="NCBI Taxonomy" id="561061"/>
    <lineage>
        <taxon>Bacteria</taxon>
        <taxon>Pseudomonadati</taxon>
        <taxon>Bacteroidota</taxon>
        <taxon>Sphingobacteriia</taxon>
        <taxon>Sphingobacteriales</taxon>
        <taxon>Sphingobacteriaceae</taxon>
        <taxon>Sphingobacterium</taxon>
    </lineage>
</organism>
<evidence type="ECO:0000313" key="2">
    <source>
        <dbReference type="Proteomes" id="UP000192980"/>
    </source>
</evidence>
<dbReference type="Proteomes" id="UP000192980">
    <property type="component" value="Unassembled WGS sequence"/>
</dbReference>
<accession>A0A1X7L9N4</accession>